<dbReference type="Proteomes" id="UP000281474">
    <property type="component" value="Unassembled WGS sequence"/>
</dbReference>
<keyword evidence="2" id="KW-1185">Reference proteome</keyword>
<gene>
    <name evidence="1" type="ORF">D5018_00535</name>
</gene>
<evidence type="ECO:0000313" key="1">
    <source>
        <dbReference type="EMBL" id="RLV61640.1"/>
    </source>
</evidence>
<comment type="caution">
    <text evidence="1">The sequence shown here is derived from an EMBL/GenBank/DDBJ whole genome shotgun (WGS) entry which is preliminary data.</text>
</comment>
<evidence type="ECO:0000313" key="2">
    <source>
        <dbReference type="Proteomes" id="UP000281474"/>
    </source>
</evidence>
<proteinExistence type="predicted"/>
<reference evidence="1 2" key="1">
    <citation type="submission" date="2018-09" db="EMBL/GenBank/DDBJ databases">
        <title>Phylogeny of the Shewanellaceae, and recommendation for two new genera, Pseudoshewanella and Parashewanella.</title>
        <authorList>
            <person name="Wang G."/>
        </authorList>
    </citation>
    <scope>NUCLEOTIDE SEQUENCE [LARGE SCALE GENOMIC DNA]</scope>
    <source>
        <strain evidence="1 2">C51</strain>
    </source>
</reference>
<dbReference type="AlphaFoldDB" id="A0A3L8Q2B1"/>
<dbReference type="EMBL" id="QZEI01000001">
    <property type="protein sequence ID" value="RLV61640.1"/>
    <property type="molecule type" value="Genomic_DNA"/>
</dbReference>
<organism evidence="1 2">
    <name type="scientific">Parashewanella curva</name>
    <dbReference type="NCBI Taxonomy" id="2338552"/>
    <lineage>
        <taxon>Bacteria</taxon>
        <taxon>Pseudomonadati</taxon>
        <taxon>Pseudomonadota</taxon>
        <taxon>Gammaproteobacteria</taxon>
        <taxon>Alteromonadales</taxon>
        <taxon>Shewanellaceae</taxon>
        <taxon>Parashewanella</taxon>
    </lineage>
</organism>
<accession>A0A3L8Q2B1</accession>
<protein>
    <submittedName>
        <fullName evidence="1">Uncharacterized protein</fullName>
    </submittedName>
</protein>
<name>A0A3L8Q2B1_9GAMM</name>
<sequence>MVYLSHVLVFDMSAQFPSIQISGSLLGFRLERSISADDFTTMNGSEVFTPKSINNRWTTRAVNWLFGINMDDALTQFHALLHADDVEVSDKAMERLNKFYLKGSAAYIEKDMKSDEHGYNFYLVIGRTKYQISDSSPQTKAYSFHRLPEQEQCLRQIFCREHQAFDSQLKQRTYREMLELYTQNYDFDSTKKYTSHVTCDELEYLFYGIPDADKITDAVKTLNQNTNPWARYEIKCNTSAPHIYGVFFTGKDNKPKCIRTYDPSKKFVCNAQYVNTAYQNDWHDDISLELAKQEYTNLQRLLPNTIYQRTLKPMPTDGHKISELALASISATAGTLALGPVGLVLGAQLGDAAARRYNQKHGAQLVEQPAYFFKRV</sequence>